<dbReference type="RefSeq" id="WP_129189149.1">
    <property type="nucleotide sequence ID" value="NZ_CP035491.1"/>
</dbReference>
<keyword evidence="3" id="KW-1185">Reference proteome</keyword>
<dbReference type="EMBL" id="CP035491">
    <property type="protein sequence ID" value="QAY72685.1"/>
    <property type="molecule type" value="Genomic_DNA"/>
</dbReference>
<dbReference type="OrthoDB" id="3402863at2"/>
<protein>
    <submittedName>
        <fullName evidence="2">N-acetyltransferase</fullName>
    </submittedName>
</protein>
<organism evidence="2 3">
    <name type="scientific">Agromyces protaetiae</name>
    <dbReference type="NCBI Taxonomy" id="2509455"/>
    <lineage>
        <taxon>Bacteria</taxon>
        <taxon>Bacillati</taxon>
        <taxon>Actinomycetota</taxon>
        <taxon>Actinomycetes</taxon>
        <taxon>Micrococcales</taxon>
        <taxon>Microbacteriaceae</taxon>
        <taxon>Agromyces</taxon>
    </lineage>
</organism>
<dbReference type="InterPro" id="IPR000182">
    <property type="entry name" value="GNAT_dom"/>
</dbReference>
<keyword evidence="2" id="KW-0808">Transferase</keyword>
<proteinExistence type="predicted"/>
<gene>
    <name evidence="2" type="ORF">ET445_04320</name>
</gene>
<reference evidence="2 3" key="1">
    <citation type="submission" date="2019-01" db="EMBL/GenBank/DDBJ databases">
        <title>Genome sequencing of strain FW100M-8.</title>
        <authorList>
            <person name="Heo J."/>
            <person name="Kim S.-J."/>
            <person name="Kim J.-S."/>
            <person name="Hong S.-B."/>
            <person name="Kwon S.-W."/>
        </authorList>
    </citation>
    <scope>NUCLEOTIDE SEQUENCE [LARGE SCALE GENOMIC DNA]</scope>
    <source>
        <strain evidence="2 3">FW100M-8</strain>
    </source>
</reference>
<dbReference type="InterPro" id="IPR016181">
    <property type="entry name" value="Acyl_CoA_acyltransferase"/>
</dbReference>
<evidence type="ECO:0000259" key="1">
    <source>
        <dbReference type="Pfam" id="PF00583"/>
    </source>
</evidence>
<dbReference type="GO" id="GO:0016747">
    <property type="term" value="F:acyltransferase activity, transferring groups other than amino-acyl groups"/>
    <property type="evidence" value="ECO:0007669"/>
    <property type="project" value="InterPro"/>
</dbReference>
<evidence type="ECO:0000313" key="2">
    <source>
        <dbReference type="EMBL" id="QAY72685.1"/>
    </source>
</evidence>
<accession>A0A4P6FAJ5</accession>
<sequence length="84" mass="8750">MNVFGPVDDDGAVEFAFALVPAVRGQGLAVHTVLGALEVLRAAGATVARAEAEIANVPARRALEHAGLIEVSRAPESVVYETRL</sequence>
<dbReference type="Gene3D" id="3.40.630.30">
    <property type="match status" value="1"/>
</dbReference>
<dbReference type="KEGG" id="agf:ET445_04320"/>
<dbReference type="Pfam" id="PF00583">
    <property type="entry name" value="Acetyltransf_1"/>
    <property type="match status" value="1"/>
</dbReference>
<dbReference type="Proteomes" id="UP000291259">
    <property type="component" value="Chromosome"/>
</dbReference>
<evidence type="ECO:0000313" key="3">
    <source>
        <dbReference type="Proteomes" id="UP000291259"/>
    </source>
</evidence>
<name>A0A4P6FAJ5_9MICO</name>
<dbReference type="SUPFAM" id="SSF55729">
    <property type="entry name" value="Acyl-CoA N-acyltransferases (Nat)"/>
    <property type="match status" value="1"/>
</dbReference>
<feature type="domain" description="N-acetyltransferase" evidence="1">
    <location>
        <begin position="7"/>
        <end position="67"/>
    </location>
</feature>
<dbReference type="AlphaFoldDB" id="A0A4P6FAJ5"/>